<dbReference type="Pfam" id="PF03551">
    <property type="entry name" value="PadR"/>
    <property type="match status" value="1"/>
</dbReference>
<dbReference type="RefSeq" id="WP_062860565.1">
    <property type="nucleotide sequence ID" value="NZ_CP014869.1"/>
</dbReference>
<dbReference type="AlphaFoldDB" id="A0A144M5G4"/>
<accession>A0A144M5G4</accession>
<organism evidence="3 4">
    <name type="scientific">Brevibacterium linens</name>
    <dbReference type="NCBI Taxonomy" id="1703"/>
    <lineage>
        <taxon>Bacteria</taxon>
        <taxon>Bacillati</taxon>
        <taxon>Actinomycetota</taxon>
        <taxon>Actinomycetes</taxon>
        <taxon>Micrococcales</taxon>
        <taxon>Brevibacteriaceae</taxon>
        <taxon>Brevibacterium</taxon>
    </lineage>
</organism>
<feature type="compositionally biased region" description="Polar residues" evidence="1">
    <location>
        <begin position="1"/>
        <end position="11"/>
    </location>
</feature>
<proteinExistence type="predicted"/>
<dbReference type="InterPro" id="IPR005149">
    <property type="entry name" value="Tscrpt_reg_PadR_N"/>
</dbReference>
<dbReference type="SUPFAM" id="SSF46785">
    <property type="entry name" value="Winged helix' DNA-binding domain"/>
    <property type="match status" value="1"/>
</dbReference>
<dbReference type="KEGG" id="bly:A2T55_01825"/>
<dbReference type="Gene3D" id="1.10.10.10">
    <property type="entry name" value="Winged helix-like DNA-binding domain superfamily/Winged helix DNA-binding domain"/>
    <property type="match status" value="1"/>
</dbReference>
<evidence type="ECO:0000313" key="4">
    <source>
        <dbReference type="Proteomes" id="UP000075950"/>
    </source>
</evidence>
<name>A0A144M5G4_BRELN</name>
<evidence type="ECO:0000313" key="3">
    <source>
        <dbReference type="EMBL" id="AMT92689.1"/>
    </source>
</evidence>
<gene>
    <name evidence="3" type="ORF">A2T55_01825</name>
</gene>
<reference evidence="4" key="1">
    <citation type="submission" date="2016-03" db="EMBL/GenBank/DDBJ databases">
        <authorList>
            <person name="Ploux O."/>
        </authorList>
    </citation>
    <scope>NUCLEOTIDE SEQUENCE [LARGE SCALE GENOMIC DNA]</scope>
    <source>
        <strain evidence="4">BS258</strain>
    </source>
</reference>
<protein>
    <recommendedName>
        <fullName evidence="2">Transcription regulator PadR N-terminal domain-containing protein</fullName>
    </recommendedName>
</protein>
<dbReference type="InterPro" id="IPR036390">
    <property type="entry name" value="WH_DNA-bd_sf"/>
</dbReference>
<evidence type="ECO:0000256" key="1">
    <source>
        <dbReference type="SAM" id="MobiDB-lite"/>
    </source>
</evidence>
<evidence type="ECO:0000259" key="2">
    <source>
        <dbReference type="Pfam" id="PF03551"/>
    </source>
</evidence>
<feature type="region of interest" description="Disordered" evidence="1">
    <location>
        <begin position="1"/>
        <end position="22"/>
    </location>
</feature>
<sequence length="140" mass="15137">MAAQSRDTTNEAIDITTAANGSPAAVTPEEREWLDHRVESWVETYKKSMLTPIALSLVATHQPAEISTIAEAVTAATGWQITERGLYRTIKRLQDSGFLVSTAVDAPRTGAKRKLLSLTPLGASYLSGIKGSLVEVPEER</sequence>
<dbReference type="EMBL" id="CP014869">
    <property type="protein sequence ID" value="AMT92689.1"/>
    <property type="molecule type" value="Genomic_DNA"/>
</dbReference>
<dbReference type="InterPro" id="IPR036388">
    <property type="entry name" value="WH-like_DNA-bd_sf"/>
</dbReference>
<dbReference type="Proteomes" id="UP000075950">
    <property type="component" value="Chromosome"/>
</dbReference>
<feature type="domain" description="Transcription regulator PadR N-terminal" evidence="2">
    <location>
        <begin position="62"/>
        <end position="126"/>
    </location>
</feature>